<organism evidence="1 2">
    <name type="scientific">Anaplasma ovis str. Haibei</name>
    <dbReference type="NCBI Taxonomy" id="1248439"/>
    <lineage>
        <taxon>Bacteria</taxon>
        <taxon>Pseudomonadati</taxon>
        <taxon>Pseudomonadota</taxon>
        <taxon>Alphaproteobacteria</taxon>
        <taxon>Rickettsiales</taxon>
        <taxon>Anaplasmataceae</taxon>
        <taxon>Anaplasma</taxon>
    </lineage>
</organism>
<dbReference type="Proteomes" id="UP000259762">
    <property type="component" value="Chromosome"/>
</dbReference>
<keyword evidence="2" id="KW-1185">Reference proteome</keyword>
<accession>A0A2Z2L8K5</accession>
<reference evidence="2" key="1">
    <citation type="submission" date="2018-06" db="EMBL/GenBank/DDBJ databases">
        <title>The Anaplasma ovis genome reveals a high proportion of pseudogenes.</title>
        <authorList>
            <person name="Liu Z."/>
            <person name="Peasley A.M."/>
            <person name="Yang J."/>
            <person name="Li Y."/>
            <person name="Guan G."/>
            <person name="Luo J."/>
            <person name="Yin H."/>
            <person name="Brayton K.A."/>
        </authorList>
    </citation>
    <scope>NUCLEOTIDE SEQUENCE [LARGE SCALE GENOMIC DNA]</scope>
    <source>
        <strain evidence="2">Haibei</strain>
    </source>
</reference>
<sequence>MYIPEDCFSSSLAGVITSLALGHVACGRLFSFDGRGVVPVFGSCGMGACGNFSLGAAGPRGYCGLWCGHFGLDGRGVAPGCFAPHDLRVSCAVWLGVSALFGSGGMVYHVHPPEDCFSSLFLLRVW</sequence>
<protein>
    <submittedName>
        <fullName evidence="1">Uncharacterized protein</fullName>
    </submittedName>
</protein>
<dbReference type="KEGG" id="aoh:AOV_03770"/>
<reference evidence="1 2" key="2">
    <citation type="journal article" date="2019" name="BMC Genomics">
        <title>The Anaplasma ovis genome reveals a high proportion of pseudogenes.</title>
        <authorList>
            <person name="Liu Z."/>
            <person name="Peasley A.M."/>
            <person name="Yang J."/>
            <person name="Li Y."/>
            <person name="Guan G."/>
            <person name="Luo J."/>
            <person name="Yin H."/>
            <person name="Brayton K.A."/>
        </authorList>
    </citation>
    <scope>NUCLEOTIDE SEQUENCE [LARGE SCALE GENOMIC DNA]</scope>
    <source>
        <strain evidence="1 2">Haibei</strain>
    </source>
</reference>
<dbReference type="AlphaFoldDB" id="A0A2Z2L8K5"/>
<evidence type="ECO:0000313" key="2">
    <source>
        <dbReference type="Proteomes" id="UP000259762"/>
    </source>
</evidence>
<evidence type="ECO:0000313" key="1">
    <source>
        <dbReference type="EMBL" id="ASI47907.1"/>
    </source>
</evidence>
<gene>
    <name evidence="1" type="ORF">AOV_03770</name>
</gene>
<proteinExistence type="predicted"/>
<dbReference type="EMBL" id="CP015994">
    <property type="protein sequence ID" value="ASI47907.1"/>
    <property type="molecule type" value="Genomic_DNA"/>
</dbReference>
<name>A0A2Z2L8K5_9RICK</name>